<feature type="region of interest" description="Disordered" evidence="1">
    <location>
        <begin position="280"/>
        <end position="305"/>
    </location>
</feature>
<evidence type="ECO:0000313" key="2">
    <source>
        <dbReference type="EMBL" id="KAF2495458.1"/>
    </source>
</evidence>
<evidence type="ECO:0000256" key="1">
    <source>
        <dbReference type="SAM" id="MobiDB-lite"/>
    </source>
</evidence>
<organism evidence="2 3">
    <name type="scientific">Lophium mytilinum</name>
    <dbReference type="NCBI Taxonomy" id="390894"/>
    <lineage>
        <taxon>Eukaryota</taxon>
        <taxon>Fungi</taxon>
        <taxon>Dikarya</taxon>
        <taxon>Ascomycota</taxon>
        <taxon>Pezizomycotina</taxon>
        <taxon>Dothideomycetes</taxon>
        <taxon>Pleosporomycetidae</taxon>
        <taxon>Mytilinidiales</taxon>
        <taxon>Mytilinidiaceae</taxon>
        <taxon>Lophium</taxon>
    </lineage>
</organism>
<dbReference type="OrthoDB" id="10392068at2759"/>
<feature type="compositionally biased region" description="Basic and acidic residues" evidence="1">
    <location>
        <begin position="288"/>
        <end position="305"/>
    </location>
</feature>
<reference evidence="2" key="1">
    <citation type="journal article" date="2020" name="Stud. Mycol.">
        <title>101 Dothideomycetes genomes: a test case for predicting lifestyles and emergence of pathogens.</title>
        <authorList>
            <person name="Haridas S."/>
            <person name="Albert R."/>
            <person name="Binder M."/>
            <person name="Bloem J."/>
            <person name="Labutti K."/>
            <person name="Salamov A."/>
            <person name="Andreopoulos B."/>
            <person name="Baker S."/>
            <person name="Barry K."/>
            <person name="Bills G."/>
            <person name="Bluhm B."/>
            <person name="Cannon C."/>
            <person name="Castanera R."/>
            <person name="Culley D."/>
            <person name="Daum C."/>
            <person name="Ezra D."/>
            <person name="Gonzalez J."/>
            <person name="Henrissat B."/>
            <person name="Kuo A."/>
            <person name="Liang C."/>
            <person name="Lipzen A."/>
            <person name="Lutzoni F."/>
            <person name="Magnuson J."/>
            <person name="Mondo S."/>
            <person name="Nolan M."/>
            <person name="Ohm R."/>
            <person name="Pangilinan J."/>
            <person name="Park H.-J."/>
            <person name="Ramirez L."/>
            <person name="Alfaro M."/>
            <person name="Sun H."/>
            <person name="Tritt A."/>
            <person name="Yoshinaga Y."/>
            <person name="Zwiers L.-H."/>
            <person name="Turgeon B."/>
            <person name="Goodwin S."/>
            <person name="Spatafora J."/>
            <person name="Crous P."/>
            <person name="Grigoriev I."/>
        </authorList>
    </citation>
    <scope>NUCLEOTIDE SEQUENCE</scope>
    <source>
        <strain evidence="2">CBS 269.34</strain>
    </source>
</reference>
<protein>
    <submittedName>
        <fullName evidence="2">Uncharacterized protein</fullName>
    </submittedName>
</protein>
<gene>
    <name evidence="2" type="ORF">BU16DRAFT_539414</name>
</gene>
<evidence type="ECO:0000313" key="3">
    <source>
        <dbReference type="Proteomes" id="UP000799750"/>
    </source>
</evidence>
<name>A0A6A6QSG9_9PEZI</name>
<dbReference type="AlphaFoldDB" id="A0A6A6QSG9"/>
<keyword evidence="3" id="KW-1185">Reference proteome</keyword>
<dbReference type="EMBL" id="MU004189">
    <property type="protein sequence ID" value="KAF2495458.1"/>
    <property type="molecule type" value="Genomic_DNA"/>
</dbReference>
<accession>A0A6A6QSG9</accession>
<proteinExistence type="predicted"/>
<sequence length="381" mass="42910">MFLNRPLLHLFLNPKYRTSPLQTTMTPEQHTELPGSGWDWYAGPANPITLPEEQVTEVGGVVPISTADIRAYLAHYHDITQNLHNVNDILWGARVALLHVKTALSYVLQHDLAAEHVAQMLTDQVQLPEPTESEAQVEEKLTKAQRLAFDALAQRLTSLQETIAGLLEDELATYSTYPLGRCWPKISAFGTLREVRNANAHSYLVARRHYYFSGDEMFKLIRELPSWRAELESMVLVFESYVPEVEANSNMTIPNGVRVGYGPSAIWSQSVTVMADWRDQAAETETQSAEHQEEATDVRPQTADDHAGCGVHVVEQKGGEGEDEEEAAEEMPQSGWKDRLFALAMKRPWFQRRAVSLCDFLWAHVHHLYEEGGNDGYGEAV</sequence>
<dbReference type="Proteomes" id="UP000799750">
    <property type="component" value="Unassembled WGS sequence"/>
</dbReference>